<dbReference type="RefSeq" id="WP_078237428.1">
    <property type="nucleotide sequence ID" value="NZ_MUYA01000012.1"/>
</dbReference>
<dbReference type="PANTHER" id="PTHR36571">
    <property type="entry name" value="PROTEIN YGIW"/>
    <property type="match status" value="1"/>
</dbReference>
<name>A0A1T0AQY4_9PAST</name>
<evidence type="ECO:0000256" key="2">
    <source>
        <dbReference type="SAM" id="SignalP"/>
    </source>
</evidence>
<organism evidence="3 4">
    <name type="scientific">Haemophilus paracuniculus</name>
    <dbReference type="NCBI Taxonomy" id="734"/>
    <lineage>
        <taxon>Bacteria</taxon>
        <taxon>Pseudomonadati</taxon>
        <taxon>Pseudomonadota</taxon>
        <taxon>Gammaproteobacteria</taxon>
        <taxon>Pasteurellales</taxon>
        <taxon>Pasteurellaceae</taxon>
        <taxon>Haemophilus</taxon>
    </lineage>
</organism>
<evidence type="ECO:0000256" key="1">
    <source>
        <dbReference type="ARBA" id="ARBA00022729"/>
    </source>
</evidence>
<evidence type="ECO:0000313" key="3">
    <source>
        <dbReference type="EMBL" id="OOR98467.1"/>
    </source>
</evidence>
<dbReference type="NCBIfam" id="NF033674">
    <property type="entry name" value="stress_OB_fold"/>
    <property type="match status" value="1"/>
</dbReference>
<dbReference type="STRING" id="734.B0187_08460"/>
<dbReference type="Pfam" id="PF04076">
    <property type="entry name" value="BOF"/>
    <property type="match status" value="1"/>
</dbReference>
<dbReference type="OrthoDB" id="598245at2"/>
<comment type="caution">
    <text evidence="3">The sequence shown here is derived from an EMBL/GenBank/DDBJ whole genome shotgun (WGS) entry which is preliminary data.</text>
</comment>
<dbReference type="SUPFAM" id="SSF101756">
    <property type="entry name" value="Hypothetical protein YgiW"/>
    <property type="match status" value="1"/>
</dbReference>
<dbReference type="Gene3D" id="2.40.50.200">
    <property type="entry name" value="Bacterial OB-fold"/>
    <property type="match status" value="1"/>
</dbReference>
<dbReference type="PANTHER" id="PTHR36571:SF1">
    <property type="entry name" value="PROTEIN YGIW"/>
    <property type="match status" value="1"/>
</dbReference>
<dbReference type="InterPro" id="IPR036700">
    <property type="entry name" value="BOBF_sf"/>
</dbReference>
<sequence length="123" mass="13278">MKKLLLTSVLALALSAPAMAGFQNGNASNGKSVASQSATISKVAQAKKARDNARFVISGNIINQLGDDEFTFKDETGTIRIDVDDRAWRGLNVSPKDRIRISGKVDVDSDTGERTLEVNKITR</sequence>
<gene>
    <name evidence="3" type="ORF">B0187_08460</name>
</gene>
<proteinExistence type="predicted"/>
<keyword evidence="1 2" id="KW-0732">Signal</keyword>
<dbReference type="InterPro" id="IPR005220">
    <property type="entry name" value="CarO-like"/>
</dbReference>
<feature type="signal peptide" evidence="2">
    <location>
        <begin position="1"/>
        <end position="20"/>
    </location>
</feature>
<reference evidence="3 4" key="1">
    <citation type="submission" date="2017-02" db="EMBL/GenBank/DDBJ databases">
        <title>Draft genome sequence of Haemophilus paracuniculus CCUG 43573 type strain.</title>
        <authorList>
            <person name="Engstrom-Jakobsson H."/>
            <person name="Salva-Serra F."/>
            <person name="Thorell K."/>
            <person name="Gonzales-Siles L."/>
            <person name="Karlsson R."/>
            <person name="Boulund F."/>
            <person name="Engstrand L."/>
            <person name="Kristiansson E."/>
            <person name="Moore E."/>
        </authorList>
    </citation>
    <scope>NUCLEOTIDE SEQUENCE [LARGE SCALE GENOMIC DNA]</scope>
    <source>
        <strain evidence="3 4">CCUG 43573</strain>
    </source>
</reference>
<dbReference type="AlphaFoldDB" id="A0A1T0AQY4"/>
<protein>
    <submittedName>
        <fullName evidence="3">Uncharacterized protein</fullName>
    </submittedName>
</protein>
<dbReference type="EMBL" id="MUYA01000012">
    <property type="protein sequence ID" value="OOR98467.1"/>
    <property type="molecule type" value="Genomic_DNA"/>
</dbReference>
<evidence type="ECO:0000313" key="4">
    <source>
        <dbReference type="Proteomes" id="UP000190867"/>
    </source>
</evidence>
<dbReference type="Proteomes" id="UP000190867">
    <property type="component" value="Unassembled WGS sequence"/>
</dbReference>
<accession>A0A1T0AQY4</accession>
<feature type="chain" id="PRO_5012526700" evidence="2">
    <location>
        <begin position="21"/>
        <end position="123"/>
    </location>
</feature>
<keyword evidence="4" id="KW-1185">Reference proteome</keyword>